<dbReference type="GO" id="GO:0008270">
    <property type="term" value="F:zinc ion binding"/>
    <property type="evidence" value="ECO:0007669"/>
    <property type="project" value="UniProtKB-KW"/>
</dbReference>
<feature type="domain" description="SWIM-type" evidence="2">
    <location>
        <begin position="27"/>
        <end position="61"/>
    </location>
</feature>
<dbReference type="InterPro" id="IPR007527">
    <property type="entry name" value="Znf_SWIM"/>
</dbReference>
<reference evidence="3 4" key="1">
    <citation type="journal article" date="2019" name="Int. J. Syst. Evol. Microbiol.">
        <title>The Global Catalogue of Microorganisms (GCM) 10K type strain sequencing project: providing services to taxonomists for standard genome sequencing and annotation.</title>
        <authorList>
            <consortium name="The Broad Institute Genomics Platform"/>
            <consortium name="The Broad Institute Genome Sequencing Center for Infectious Disease"/>
            <person name="Wu L."/>
            <person name="Ma J."/>
        </authorList>
    </citation>
    <scope>NUCLEOTIDE SEQUENCE [LARGE SCALE GENOMIC DNA]</scope>
    <source>
        <strain evidence="3 4">NBRC 111368</strain>
    </source>
</reference>
<gene>
    <name evidence="3" type="ORF">ACFQE1_11545</name>
</gene>
<dbReference type="Proteomes" id="UP001596328">
    <property type="component" value="Unassembled WGS sequence"/>
</dbReference>
<evidence type="ECO:0000259" key="2">
    <source>
        <dbReference type="PROSITE" id="PS50966"/>
    </source>
</evidence>
<keyword evidence="1" id="KW-0863">Zinc-finger</keyword>
<keyword evidence="1" id="KW-0479">Metal-binding</keyword>
<organism evidence="3 4">
    <name type="scientific">Halobium palmae</name>
    <dbReference type="NCBI Taxonomy" id="1776492"/>
    <lineage>
        <taxon>Archaea</taxon>
        <taxon>Methanobacteriati</taxon>
        <taxon>Methanobacteriota</taxon>
        <taxon>Stenosarchaea group</taxon>
        <taxon>Halobacteria</taxon>
        <taxon>Halobacteriales</taxon>
        <taxon>Haloferacaceae</taxon>
        <taxon>Halobium</taxon>
    </lineage>
</organism>
<evidence type="ECO:0000313" key="4">
    <source>
        <dbReference type="Proteomes" id="UP001596328"/>
    </source>
</evidence>
<sequence length="62" mass="6510">MSVLENVGRAAGAEDLYAVVTESGSEYLVDARTGACECADAEYRAPEGGCKHVRRVAFATGE</sequence>
<keyword evidence="1" id="KW-0862">Zinc</keyword>
<dbReference type="PROSITE" id="PS50966">
    <property type="entry name" value="ZF_SWIM"/>
    <property type="match status" value="1"/>
</dbReference>
<dbReference type="EMBL" id="JBHSWU010000348">
    <property type="protein sequence ID" value="MFC6724993.1"/>
    <property type="molecule type" value="Genomic_DNA"/>
</dbReference>
<keyword evidence="4" id="KW-1185">Reference proteome</keyword>
<comment type="caution">
    <text evidence="3">The sequence shown here is derived from an EMBL/GenBank/DDBJ whole genome shotgun (WGS) entry which is preliminary data.</text>
</comment>
<proteinExistence type="predicted"/>
<accession>A0ABD5S1H2</accession>
<evidence type="ECO:0000313" key="3">
    <source>
        <dbReference type="EMBL" id="MFC6724993.1"/>
    </source>
</evidence>
<dbReference type="AlphaFoldDB" id="A0ABD5S1H2"/>
<feature type="non-terminal residue" evidence="3">
    <location>
        <position position="62"/>
    </location>
</feature>
<protein>
    <recommendedName>
        <fullName evidence="2">SWIM-type domain-containing protein</fullName>
    </recommendedName>
</protein>
<name>A0ABD5S1H2_9EURY</name>
<evidence type="ECO:0000256" key="1">
    <source>
        <dbReference type="PROSITE-ProRule" id="PRU00325"/>
    </source>
</evidence>